<evidence type="ECO:0000313" key="1">
    <source>
        <dbReference type="EMBL" id="KAA6359331.1"/>
    </source>
</evidence>
<feature type="non-terminal residue" evidence="1">
    <location>
        <position position="410"/>
    </location>
</feature>
<accession>A0A5J4TPJ1</accession>
<name>A0A5J4TPJ1_9EUKA</name>
<organism evidence="1 2">
    <name type="scientific">Streblomastix strix</name>
    <dbReference type="NCBI Taxonomy" id="222440"/>
    <lineage>
        <taxon>Eukaryota</taxon>
        <taxon>Metamonada</taxon>
        <taxon>Preaxostyla</taxon>
        <taxon>Oxymonadida</taxon>
        <taxon>Streblomastigidae</taxon>
        <taxon>Streblomastix</taxon>
    </lineage>
</organism>
<reference evidence="1 2" key="1">
    <citation type="submission" date="2019-03" db="EMBL/GenBank/DDBJ databases">
        <title>Single cell metagenomics reveals metabolic interactions within the superorganism composed of flagellate Streblomastix strix and complex community of Bacteroidetes bacteria on its surface.</title>
        <authorList>
            <person name="Treitli S.C."/>
            <person name="Kolisko M."/>
            <person name="Husnik F."/>
            <person name="Keeling P."/>
            <person name="Hampl V."/>
        </authorList>
    </citation>
    <scope>NUCLEOTIDE SEQUENCE [LARGE SCALE GENOMIC DNA]</scope>
    <source>
        <strain evidence="1">ST1C</strain>
    </source>
</reference>
<comment type="caution">
    <text evidence="1">The sequence shown here is derived from an EMBL/GenBank/DDBJ whole genome shotgun (WGS) entry which is preliminary data.</text>
</comment>
<evidence type="ECO:0008006" key="3">
    <source>
        <dbReference type="Google" id="ProtNLM"/>
    </source>
</evidence>
<dbReference type="EMBL" id="SNRW01028545">
    <property type="protein sequence ID" value="KAA6359331.1"/>
    <property type="molecule type" value="Genomic_DNA"/>
</dbReference>
<proteinExistence type="predicted"/>
<gene>
    <name evidence="1" type="ORF">EZS28_045142</name>
</gene>
<sequence>MIYISSGQVTFDGFTASTITLEDGSFISKKGPGDLIITNSKFTNIVRNKNGNGAAINAELTSSSGNVLITGTTQTPPTSFSGCTVPLTENSTLNRGGAIFLDISSGTSKYDLSKATYTNCNAYRGKNLYIVANDLRVAVPEGTDAKLGSGYNTELNPDNLMGSVKVQETTLFPIPLYYLNTHIALNTFHVKNPTTAYSYGSGHDNVGCGHQNWPCLNIDYALQQSLSRYPTIDSNERIVGIISGYQLNKDNFINSAPHNTIIRNNLNAQNLATTILSNIEVTSVGQFVVLSGNVEFNLLNFQVQSGGAVNDGIIKDNSPQSAITITNCQMHMANTVQQIERRLLHIQYGTLTIDNLNVNSISTQRSIIQITDTAQLVKIINSKFENITRSQTEQTTGGVIECNIVGISGG</sequence>
<protein>
    <recommendedName>
        <fullName evidence="3">G8 domain-containing protein</fullName>
    </recommendedName>
</protein>
<dbReference type="Proteomes" id="UP000324800">
    <property type="component" value="Unassembled WGS sequence"/>
</dbReference>
<evidence type="ECO:0000313" key="2">
    <source>
        <dbReference type="Proteomes" id="UP000324800"/>
    </source>
</evidence>
<dbReference type="AlphaFoldDB" id="A0A5J4TPJ1"/>